<dbReference type="GO" id="GO:0071013">
    <property type="term" value="C:catalytic step 2 spliceosome"/>
    <property type="evidence" value="ECO:0007669"/>
    <property type="project" value="TreeGrafter"/>
</dbReference>
<evidence type="ECO:0000256" key="4">
    <source>
        <dbReference type="ARBA" id="ARBA00023242"/>
    </source>
</evidence>
<dbReference type="InterPro" id="IPR052092">
    <property type="entry name" value="SF3A2"/>
</dbReference>
<dbReference type="STRING" id="7375.A0A0L0BYY1"/>
<evidence type="ECO:0000256" key="1">
    <source>
        <dbReference type="ARBA" id="ARBA00022723"/>
    </source>
</evidence>
<evidence type="ECO:0000259" key="5">
    <source>
        <dbReference type="Pfam" id="PF12874"/>
    </source>
</evidence>
<dbReference type="Proteomes" id="UP000037069">
    <property type="component" value="Unassembled WGS sequence"/>
</dbReference>
<dbReference type="GO" id="GO:0000245">
    <property type="term" value="P:spliceosomal complex assembly"/>
    <property type="evidence" value="ECO:0007669"/>
    <property type="project" value="TreeGrafter"/>
</dbReference>
<dbReference type="InterPro" id="IPR013087">
    <property type="entry name" value="Znf_C2H2_type"/>
</dbReference>
<evidence type="ECO:0000259" key="6">
    <source>
        <dbReference type="Pfam" id="PF16835"/>
    </source>
</evidence>
<proteinExistence type="predicted"/>
<dbReference type="GO" id="GO:0005686">
    <property type="term" value="C:U2 snRNP"/>
    <property type="evidence" value="ECO:0007669"/>
    <property type="project" value="TreeGrafter"/>
</dbReference>
<name>A0A0L0BYY1_LUCCU</name>
<keyword evidence="4" id="KW-0539">Nucleus</keyword>
<keyword evidence="8" id="KW-1185">Reference proteome</keyword>
<dbReference type="AlphaFoldDB" id="A0A0L0BYY1"/>
<dbReference type="EMBL" id="JRES01001232">
    <property type="protein sequence ID" value="KNC24444.1"/>
    <property type="molecule type" value="Genomic_DNA"/>
</dbReference>
<comment type="caution">
    <text evidence="7">The sequence shown here is derived from an EMBL/GenBank/DDBJ whole genome shotgun (WGS) entry which is preliminary data.</text>
</comment>
<keyword evidence="1" id="KW-0479">Metal-binding</keyword>
<protein>
    <submittedName>
        <fullName evidence="7">Uncharacterized protein</fullName>
    </submittedName>
</protein>
<evidence type="ECO:0000313" key="7">
    <source>
        <dbReference type="EMBL" id="KNC24444.1"/>
    </source>
</evidence>
<dbReference type="Pfam" id="PF12874">
    <property type="entry name" value="zf-met"/>
    <property type="match status" value="1"/>
</dbReference>
<keyword evidence="2" id="KW-0863">Zinc-finger</keyword>
<organism evidence="7 8">
    <name type="scientific">Lucilia cuprina</name>
    <name type="common">Green bottle fly</name>
    <name type="synonym">Australian sheep blowfly</name>
    <dbReference type="NCBI Taxonomy" id="7375"/>
    <lineage>
        <taxon>Eukaryota</taxon>
        <taxon>Metazoa</taxon>
        <taxon>Ecdysozoa</taxon>
        <taxon>Arthropoda</taxon>
        <taxon>Hexapoda</taxon>
        <taxon>Insecta</taxon>
        <taxon>Pterygota</taxon>
        <taxon>Neoptera</taxon>
        <taxon>Endopterygota</taxon>
        <taxon>Diptera</taxon>
        <taxon>Brachycera</taxon>
        <taxon>Muscomorpha</taxon>
        <taxon>Oestroidea</taxon>
        <taxon>Calliphoridae</taxon>
        <taxon>Luciliinae</taxon>
        <taxon>Lucilia</taxon>
    </lineage>
</organism>
<feature type="domain" description="C2H2-type" evidence="5">
    <location>
        <begin position="30"/>
        <end position="53"/>
    </location>
</feature>
<reference evidence="7 8" key="1">
    <citation type="journal article" date="2015" name="Nat. Commun.">
        <title>Lucilia cuprina genome unlocks parasitic fly biology to underpin future interventions.</title>
        <authorList>
            <person name="Anstead C.A."/>
            <person name="Korhonen P.K."/>
            <person name="Young N.D."/>
            <person name="Hall R.S."/>
            <person name="Jex A.R."/>
            <person name="Murali S.C."/>
            <person name="Hughes D.S."/>
            <person name="Lee S.F."/>
            <person name="Perry T."/>
            <person name="Stroehlein A.J."/>
            <person name="Ansell B.R."/>
            <person name="Breugelmans B."/>
            <person name="Hofmann A."/>
            <person name="Qu J."/>
            <person name="Dugan S."/>
            <person name="Lee S.L."/>
            <person name="Chao H."/>
            <person name="Dinh H."/>
            <person name="Han Y."/>
            <person name="Doddapaneni H.V."/>
            <person name="Worley K.C."/>
            <person name="Muzny D.M."/>
            <person name="Ioannidis P."/>
            <person name="Waterhouse R.M."/>
            <person name="Zdobnov E.M."/>
            <person name="James P.J."/>
            <person name="Bagnall N.H."/>
            <person name="Kotze A.C."/>
            <person name="Gibbs R.A."/>
            <person name="Richards S."/>
            <person name="Batterham P."/>
            <person name="Gasser R.B."/>
        </authorList>
    </citation>
    <scope>NUCLEOTIDE SEQUENCE [LARGE SCALE GENOMIC DNA]</scope>
    <source>
        <strain evidence="7 8">LS</strain>
        <tissue evidence="7">Full body</tissue>
    </source>
</reference>
<dbReference type="Pfam" id="PF16835">
    <property type="entry name" value="SF3A2"/>
    <property type="match status" value="1"/>
</dbReference>
<evidence type="ECO:0000256" key="3">
    <source>
        <dbReference type="ARBA" id="ARBA00022833"/>
    </source>
</evidence>
<accession>A0A0L0BYY1</accession>
<sequence length="194" mass="22799">MHENEVEAKAQNLHEYNENEIYRHPNGNVECKLCLTYHTDLNNFLTHAQGKRHRSIAKKEVNKSVEYTNSSFLKYKKIGIPQYNVTKIRDSETSQLGLRIELHLKEESLENYPDPQFKILGSYEQSIEPVNTKYQRTQLRSYNGKPEHSFRAKAQFFLIKPFEKFWTGQSVFVRGRSRSYGPAEVERLQPDSDL</sequence>
<evidence type="ECO:0000313" key="8">
    <source>
        <dbReference type="Proteomes" id="UP000037069"/>
    </source>
</evidence>
<gene>
    <name evidence="7" type="ORF">FF38_09208</name>
</gene>
<dbReference type="PANTHER" id="PTHR23205">
    <property type="entry name" value="SPLICING FACTOR 3A SUBUNIT 2"/>
    <property type="match status" value="1"/>
</dbReference>
<dbReference type="Gene3D" id="2.60.40.2690">
    <property type="match status" value="1"/>
</dbReference>
<keyword evidence="3" id="KW-0862">Zinc</keyword>
<dbReference type="PANTHER" id="PTHR23205:SF0">
    <property type="entry name" value="SPLICING FACTOR 3A SUBUNIT 2"/>
    <property type="match status" value="1"/>
</dbReference>
<dbReference type="GO" id="GO:0008270">
    <property type="term" value="F:zinc ion binding"/>
    <property type="evidence" value="ECO:0007669"/>
    <property type="project" value="UniProtKB-KW"/>
</dbReference>
<evidence type="ECO:0000256" key="2">
    <source>
        <dbReference type="ARBA" id="ARBA00022771"/>
    </source>
</evidence>
<dbReference type="GO" id="GO:0071004">
    <property type="term" value="C:U2-type prespliceosome"/>
    <property type="evidence" value="ECO:0007669"/>
    <property type="project" value="TreeGrafter"/>
</dbReference>
<dbReference type="InterPro" id="IPR031781">
    <property type="entry name" value="SF3A2_dom"/>
</dbReference>
<feature type="domain" description="SF3A2" evidence="6">
    <location>
        <begin position="78"/>
        <end position="135"/>
    </location>
</feature>